<keyword evidence="2" id="KW-1185">Reference proteome</keyword>
<reference evidence="1 2" key="1">
    <citation type="submission" date="2018-03" db="EMBL/GenBank/DDBJ databases">
        <title>Genomic Encyclopedia of Type Strains, Phase III (KMG-III): the genomes of soil and plant-associated and newly described type strains.</title>
        <authorList>
            <person name="Whitman W."/>
        </authorList>
    </citation>
    <scope>NUCLEOTIDE SEQUENCE [LARGE SCALE GENOMIC DNA]</scope>
    <source>
        <strain evidence="1 2">CGMCC 4.7067</strain>
    </source>
</reference>
<dbReference type="EMBL" id="PVTJ01000006">
    <property type="protein sequence ID" value="PRY57857.1"/>
    <property type="molecule type" value="Genomic_DNA"/>
</dbReference>
<protein>
    <submittedName>
        <fullName evidence="1">Uncharacterized protein</fullName>
    </submittedName>
</protein>
<evidence type="ECO:0000313" key="2">
    <source>
        <dbReference type="Proteomes" id="UP000238176"/>
    </source>
</evidence>
<comment type="caution">
    <text evidence="1">The sequence shown here is derived from an EMBL/GenBank/DDBJ whole genome shotgun (WGS) entry which is preliminary data.</text>
</comment>
<dbReference type="AlphaFoldDB" id="A0A2T0UJ46"/>
<dbReference type="Proteomes" id="UP000238176">
    <property type="component" value="Unassembled WGS sequence"/>
</dbReference>
<organism evidence="1 2">
    <name type="scientific">Glycomyces artemisiae</name>
    <dbReference type="NCBI Taxonomy" id="1076443"/>
    <lineage>
        <taxon>Bacteria</taxon>
        <taxon>Bacillati</taxon>
        <taxon>Actinomycetota</taxon>
        <taxon>Actinomycetes</taxon>
        <taxon>Glycomycetales</taxon>
        <taxon>Glycomycetaceae</taxon>
        <taxon>Glycomyces</taxon>
    </lineage>
</organism>
<sequence>MDRKGGPVVFVLDMSRNTEFETEVSKLVPRIKQLLDRHERYLVIAVEERFGVELEGDCEGSIFTLRCLTPDRVFEHYYKAGEAAFVAVRASEEYFRKPLRTAWPPRARQIAEILNEAQRDLTPEQFGELIDHALGKRPRILQEMTGNRLDADGRAILVAAAALETSPAETLIGAADGLAAEVRGTGWAIDPMDDQGLTQRIRAIGEVFRLTDSRFIDVHLGDSVLPYVWEEYPQWRGPLASWLDRLLARPGEWRAARFGMLPNRVYQLAKNDRNPAFLLDRAHAMAESIMSEIRGLAVELLVAGVLNSDIGPGVKRRLYIWSRSASAPVQLAVVAACGDERYLASDTDSALTRIRHLADSPHSEVRMAARKVIVQQAPNHLSPVDFLGYLAICMQPSSFLCEAVPGIFYEAFADHDMLRRLQSGPEELVGDRSGHIAAFWAQILDQDSPPLIARVLKTWLAAAARIGPFNGEAMALMPANAVPGQYRRLGRLSRAASLLSAPAIGALPLESRLSALLMKRLFEIEVHLR</sequence>
<evidence type="ECO:0000313" key="1">
    <source>
        <dbReference type="EMBL" id="PRY57857.1"/>
    </source>
</evidence>
<accession>A0A2T0UJ46</accession>
<proteinExistence type="predicted"/>
<gene>
    <name evidence="1" type="ORF">B0I28_106280</name>
</gene>
<name>A0A2T0UJ46_9ACTN</name>